<accession>A0A1J1J2M8</accession>
<dbReference type="EMBL" id="CVRI01000067">
    <property type="protein sequence ID" value="CRL06624.1"/>
    <property type="molecule type" value="Genomic_DNA"/>
</dbReference>
<evidence type="ECO:0000256" key="10">
    <source>
        <dbReference type="ARBA" id="ARBA00040899"/>
    </source>
</evidence>
<keyword evidence="5" id="KW-0969">Cilium</keyword>
<dbReference type="PANTHER" id="PTHR21625:SF0">
    <property type="entry name" value="DYNEIN REGULATORY COMPLEX SUBUNIT 2"/>
    <property type="match status" value="1"/>
</dbReference>
<feature type="domain" description="Dynein regulatory complex protein 1/2 N-terminal" evidence="14">
    <location>
        <begin position="24"/>
        <end position="120"/>
    </location>
</feature>
<keyword evidence="7" id="KW-0966">Cell projection</keyword>
<evidence type="ECO:0000256" key="11">
    <source>
        <dbReference type="ARBA" id="ARBA00041517"/>
    </source>
</evidence>
<dbReference type="OrthoDB" id="7760980at2759"/>
<evidence type="ECO:0000256" key="7">
    <source>
        <dbReference type="ARBA" id="ARBA00023273"/>
    </source>
</evidence>
<comment type="similarity">
    <text evidence="9">Belongs to the DRC2 family.</text>
</comment>
<sequence>MENSVKFEEDSSIPEEVDKKLLKKQKKEMERIAEGQKKLSDRFEREENFVKISHQRCWQDFKEWCENVAVDDLRDELIAVSHSFDRVLDKCEHLKETIQVHRSHADEQYLRNFQKHSELIDYIMDLYKTFQKATQEMYDFDREKLISEFYEDLQRHENSHDETKTHFENFIHAAVSTTNDRVNRMKNEFMNRKFEIESKSFVKREFDYEGNMKRQSIACSEIKKLVKHFNENLWPKQRLDNYHASLKKSNEADEEISEMNIKIEDSKKVLVRLEDELKDVTRHQLSTVLELKSEHQFLTKLMSRMREKNENLKAIEDAKLKSLIAVCEPIKKNLKNKLQKINSTVSLIKICSKYEKPIDKIKFYESLDDDCENVEEKFLKKVANVEADCVLLKDEKKKLLEENQKLRSKLEENFHQLRVQKNIEKLRLDPTPSLGQIAQISHVMPQIKMPIELRSKHNLCKCCQAYLNNTSKQSF</sequence>
<evidence type="ECO:0000256" key="12">
    <source>
        <dbReference type="ARBA" id="ARBA00045865"/>
    </source>
</evidence>
<reference evidence="15 16" key="1">
    <citation type="submission" date="2015-04" db="EMBL/GenBank/DDBJ databases">
        <authorList>
            <person name="Syromyatnikov M.Y."/>
            <person name="Popov V.N."/>
        </authorList>
    </citation>
    <scope>NUCLEOTIDE SEQUENCE [LARGE SCALE GENOMIC DNA]</scope>
</reference>
<dbReference type="GO" id="GO:0060285">
    <property type="term" value="P:cilium-dependent cell motility"/>
    <property type="evidence" value="ECO:0007669"/>
    <property type="project" value="TreeGrafter"/>
</dbReference>
<name>A0A1J1J2M8_9DIPT</name>
<keyword evidence="4 13" id="KW-0175">Coiled coil</keyword>
<keyword evidence="6" id="KW-0206">Cytoskeleton</keyword>
<evidence type="ECO:0000256" key="5">
    <source>
        <dbReference type="ARBA" id="ARBA00023069"/>
    </source>
</evidence>
<evidence type="ECO:0000256" key="8">
    <source>
        <dbReference type="ARBA" id="ARBA00037841"/>
    </source>
</evidence>
<comment type="subcellular location">
    <subcellularLocation>
        <location evidence="1">Cytoplasm</location>
        <location evidence="1">Cytoskeleton</location>
        <location evidence="1">Flagellum axoneme</location>
    </subcellularLocation>
    <subcellularLocation>
        <location evidence="8">Cytoplasm</location>
        <location evidence="8">Cytoskeleton</location>
        <location evidence="8">Flagellum basal body</location>
    </subcellularLocation>
</comment>
<dbReference type="GO" id="GO:0005858">
    <property type="term" value="C:axonemal dynein complex"/>
    <property type="evidence" value="ECO:0007669"/>
    <property type="project" value="InterPro"/>
</dbReference>
<evidence type="ECO:0000256" key="2">
    <source>
        <dbReference type="ARBA" id="ARBA00022490"/>
    </source>
</evidence>
<dbReference type="GO" id="GO:0070286">
    <property type="term" value="P:axonemal dynein complex assembly"/>
    <property type="evidence" value="ECO:0007669"/>
    <property type="project" value="InterPro"/>
</dbReference>
<dbReference type="InterPro" id="IPR039505">
    <property type="entry name" value="DRC1/2_N"/>
</dbReference>
<dbReference type="InterPro" id="IPR039750">
    <property type="entry name" value="DRC1/DRC2"/>
</dbReference>
<dbReference type="PANTHER" id="PTHR21625">
    <property type="entry name" value="NYD-SP28 PROTEIN"/>
    <property type="match status" value="1"/>
</dbReference>
<feature type="coiled-coil region" evidence="13">
    <location>
        <begin position="256"/>
        <end position="318"/>
    </location>
</feature>
<evidence type="ECO:0000256" key="1">
    <source>
        <dbReference type="ARBA" id="ARBA00004611"/>
    </source>
</evidence>
<keyword evidence="2" id="KW-0963">Cytoplasm</keyword>
<gene>
    <name evidence="15" type="primary">putative GA10362</name>
    <name evidence="15" type="ORF">CLUMA_CG019812</name>
</gene>
<dbReference type="Pfam" id="PF14772">
    <property type="entry name" value="NYD-SP28"/>
    <property type="match status" value="1"/>
</dbReference>
<dbReference type="AlphaFoldDB" id="A0A1J1J2M8"/>
<dbReference type="Proteomes" id="UP000183832">
    <property type="component" value="Unassembled WGS sequence"/>
</dbReference>
<keyword evidence="3" id="KW-0282">Flagellum</keyword>
<evidence type="ECO:0000256" key="13">
    <source>
        <dbReference type="SAM" id="Coils"/>
    </source>
</evidence>
<keyword evidence="16" id="KW-1185">Reference proteome</keyword>
<evidence type="ECO:0000256" key="3">
    <source>
        <dbReference type="ARBA" id="ARBA00022846"/>
    </source>
</evidence>
<comment type="function">
    <text evidence="12">Component of the nexin-dynein regulatory complex (N-DRC), a key regulator of ciliary/flagellar motility which maintains the alignment and integrity of the distal axoneme and regulates microtubule sliding in motile axonemes. Plays a critical role in the assembly of N-DRC and also stabilizes the assembly of multiple inner dynein arms and radial spokes. Coassembles with DRC1 to form a central scaffold needed for assembly of the N-DRC and its attachment to the outer doublet microtubules.</text>
</comment>
<evidence type="ECO:0000256" key="6">
    <source>
        <dbReference type="ARBA" id="ARBA00023212"/>
    </source>
</evidence>
<evidence type="ECO:0000313" key="16">
    <source>
        <dbReference type="Proteomes" id="UP000183832"/>
    </source>
</evidence>
<proteinExistence type="inferred from homology"/>
<feature type="coiled-coil region" evidence="13">
    <location>
        <begin position="382"/>
        <end position="420"/>
    </location>
</feature>
<feature type="coiled-coil region" evidence="13">
    <location>
        <begin position="19"/>
        <end position="46"/>
    </location>
</feature>
<dbReference type="GO" id="GO:0003352">
    <property type="term" value="P:regulation of cilium movement"/>
    <property type="evidence" value="ECO:0007669"/>
    <property type="project" value="TreeGrafter"/>
</dbReference>
<evidence type="ECO:0000259" key="14">
    <source>
        <dbReference type="Pfam" id="PF14772"/>
    </source>
</evidence>
<protein>
    <recommendedName>
        <fullName evidence="10">Dynein regulatory complex subunit 2</fullName>
    </recommendedName>
    <alternativeName>
        <fullName evidence="11">Coiled-coil domain-containing protein 65</fullName>
    </alternativeName>
</protein>
<evidence type="ECO:0000256" key="4">
    <source>
        <dbReference type="ARBA" id="ARBA00023054"/>
    </source>
</evidence>
<organism evidence="15 16">
    <name type="scientific">Clunio marinus</name>
    <dbReference type="NCBI Taxonomy" id="568069"/>
    <lineage>
        <taxon>Eukaryota</taxon>
        <taxon>Metazoa</taxon>
        <taxon>Ecdysozoa</taxon>
        <taxon>Arthropoda</taxon>
        <taxon>Hexapoda</taxon>
        <taxon>Insecta</taxon>
        <taxon>Pterygota</taxon>
        <taxon>Neoptera</taxon>
        <taxon>Endopterygota</taxon>
        <taxon>Diptera</taxon>
        <taxon>Nematocera</taxon>
        <taxon>Chironomoidea</taxon>
        <taxon>Chironomidae</taxon>
        <taxon>Clunio</taxon>
    </lineage>
</organism>
<evidence type="ECO:0000256" key="9">
    <source>
        <dbReference type="ARBA" id="ARBA00038424"/>
    </source>
</evidence>
<evidence type="ECO:0000313" key="15">
    <source>
        <dbReference type="EMBL" id="CRL06624.1"/>
    </source>
</evidence>